<dbReference type="GeneID" id="14875585"/>
<feature type="transmembrane region" description="Helical" evidence="1">
    <location>
        <begin position="53"/>
        <end position="81"/>
    </location>
</feature>
<organism evidence="2 3">
    <name type="scientific">Cavenderia fasciculata</name>
    <name type="common">Slime mold</name>
    <name type="synonym">Dictyostelium fasciculatum</name>
    <dbReference type="NCBI Taxonomy" id="261658"/>
    <lineage>
        <taxon>Eukaryota</taxon>
        <taxon>Amoebozoa</taxon>
        <taxon>Evosea</taxon>
        <taxon>Eumycetozoa</taxon>
        <taxon>Dictyostelia</taxon>
        <taxon>Acytosteliales</taxon>
        <taxon>Cavenderiaceae</taxon>
        <taxon>Cavenderia</taxon>
    </lineage>
</organism>
<accession>F4PNE3</accession>
<dbReference type="PANTHER" id="PTHR33459:SF7">
    <property type="entry name" value="DD-GDCA PROTEIN"/>
    <property type="match status" value="1"/>
</dbReference>
<dbReference type="Proteomes" id="UP000007797">
    <property type="component" value="Unassembled WGS sequence"/>
</dbReference>
<sequence length="431" mass="44713">MIGWMIGANSLSVYKSQFCYVKIALSLIAGVSSLSLGRVFACVYRLQDTTTSLLYFILSFIYIHTKMFKVILLVAFVALFATLASAGTCTIPNGPQCLSLGESCNPADTVGSPAKVACVESYCYVNATSTGNGTCTAFIEENQVCNATPGNVLCIPGTSCQSDKCQQFGYGQNGDACESDFQCGASLVCTSKVCSIPAVNPIPAGNQCPFGQFLNGTNCNATIALGADCTANVGSGVCGYGNTCNKFNETNYSCIALYSLANGANCSDATTPLGVIAQACDAAAGLYCHDGTCAPIPTPSAEGTTCSGVNTGCVANFETCVCDGAKEVCQQSFAHTNETMGECKDAVLAYFSCMTENKCVDVGSNNNNACTEKCSSQECDITSACYIASEIEITTCDATEAVNTYTCSSSSASAIQASIMFVLVAAFALLF</sequence>
<dbReference type="OrthoDB" id="23898at2759"/>
<reference evidence="3" key="1">
    <citation type="journal article" date="2011" name="Genome Res.">
        <title>Phylogeny-wide analysis of social amoeba genomes highlights ancient origins for complex intercellular communication.</title>
        <authorList>
            <person name="Heidel A.J."/>
            <person name="Lawal H.M."/>
            <person name="Felder M."/>
            <person name="Schilde C."/>
            <person name="Helps N.R."/>
            <person name="Tunggal B."/>
            <person name="Rivero F."/>
            <person name="John U."/>
            <person name="Schleicher M."/>
            <person name="Eichinger L."/>
            <person name="Platzer M."/>
            <person name="Noegel A.A."/>
            <person name="Schaap P."/>
            <person name="Gloeckner G."/>
        </authorList>
    </citation>
    <scope>NUCLEOTIDE SEQUENCE [LARGE SCALE GENOMIC DNA]</scope>
    <source>
        <strain evidence="3">SH3</strain>
    </source>
</reference>
<proteinExistence type="predicted"/>
<keyword evidence="1" id="KW-0472">Membrane</keyword>
<dbReference type="RefSeq" id="XP_004360847.1">
    <property type="nucleotide sequence ID" value="XM_004360790.1"/>
</dbReference>
<dbReference type="KEGG" id="dfa:DFA_05126"/>
<name>F4PNE3_CACFS</name>
<evidence type="ECO:0000313" key="2">
    <source>
        <dbReference type="EMBL" id="EGG22996.1"/>
    </source>
</evidence>
<keyword evidence="1" id="KW-1133">Transmembrane helix</keyword>
<evidence type="ECO:0000313" key="3">
    <source>
        <dbReference type="Proteomes" id="UP000007797"/>
    </source>
</evidence>
<gene>
    <name evidence="2" type="ORF">DFA_05126</name>
</gene>
<dbReference type="PANTHER" id="PTHR33459">
    <property type="entry name" value="DD-GDCA PROTEIN"/>
    <property type="match status" value="1"/>
</dbReference>
<evidence type="ECO:0000256" key="1">
    <source>
        <dbReference type="SAM" id="Phobius"/>
    </source>
</evidence>
<keyword evidence="1" id="KW-0812">Transmembrane</keyword>
<dbReference type="AlphaFoldDB" id="F4PNE3"/>
<dbReference type="EMBL" id="GL883008">
    <property type="protein sequence ID" value="EGG22996.1"/>
    <property type="molecule type" value="Genomic_DNA"/>
</dbReference>
<dbReference type="InterPro" id="IPR052326">
    <property type="entry name" value="Diff-Dev_Assoc_Protein"/>
</dbReference>
<feature type="transmembrane region" description="Helical" evidence="1">
    <location>
        <begin position="20"/>
        <end position="41"/>
    </location>
</feature>
<protein>
    <submittedName>
        <fullName evidence="2">Paramecium surface antigen repeat-containing protein</fullName>
    </submittedName>
</protein>
<keyword evidence="3" id="KW-1185">Reference proteome</keyword>